<evidence type="ECO:0000313" key="3">
    <source>
        <dbReference type="EMBL" id="CUI14333.1"/>
    </source>
</evidence>
<feature type="transmembrane region" description="Helical" evidence="2">
    <location>
        <begin position="34"/>
        <end position="52"/>
    </location>
</feature>
<dbReference type="Proteomes" id="UP000051952">
    <property type="component" value="Unassembled WGS sequence"/>
</dbReference>
<protein>
    <submittedName>
        <fullName evidence="3">Membrane-associated protein, putative</fullName>
    </submittedName>
</protein>
<dbReference type="EMBL" id="CYKH01001011">
    <property type="protein sequence ID" value="CUI14333.1"/>
    <property type="molecule type" value="Genomic_DNA"/>
</dbReference>
<evidence type="ECO:0000256" key="2">
    <source>
        <dbReference type="SAM" id="Phobius"/>
    </source>
</evidence>
<evidence type="ECO:0000256" key="1">
    <source>
        <dbReference type="SAM" id="MobiDB-lite"/>
    </source>
</evidence>
<keyword evidence="2" id="KW-1133">Transmembrane helix</keyword>
<reference evidence="4" key="1">
    <citation type="submission" date="2015-09" db="EMBL/GenBank/DDBJ databases">
        <authorList>
            <consortium name="Pathogen Informatics"/>
        </authorList>
    </citation>
    <scope>NUCLEOTIDE SEQUENCE [LARGE SCALE GENOMIC DNA]</scope>
    <source>
        <strain evidence="4">Lake Konstanz</strain>
    </source>
</reference>
<keyword evidence="2" id="KW-0472">Membrane</keyword>
<dbReference type="VEuPathDB" id="TriTrypDB:BSAL_85550"/>
<dbReference type="AlphaFoldDB" id="A0A0S4KFB1"/>
<name>A0A0S4KFB1_BODSA</name>
<proteinExistence type="predicted"/>
<keyword evidence="4" id="KW-1185">Reference proteome</keyword>
<sequence length="166" mass="17562">MTHSASLPSHSCSSTTMSLSAGSAPTSTCGTRSAYLGMFIALTVVTAVVVICPREAPPGLFLSISMYSSLVLTVLAIPSASINLLVQEKFHSPMQTVNHDHNGGAKKLLNTGTPHQLILQDMGHRITCSCGGKCQRCFSSFCRSCTLAYVCCSKRIGLPWHNGPCG</sequence>
<keyword evidence="2" id="KW-0812">Transmembrane</keyword>
<feature type="transmembrane region" description="Helical" evidence="2">
    <location>
        <begin position="64"/>
        <end position="86"/>
    </location>
</feature>
<evidence type="ECO:0000313" key="4">
    <source>
        <dbReference type="Proteomes" id="UP000051952"/>
    </source>
</evidence>
<organism evidence="3 4">
    <name type="scientific">Bodo saltans</name>
    <name type="common">Flagellated protozoan</name>
    <dbReference type="NCBI Taxonomy" id="75058"/>
    <lineage>
        <taxon>Eukaryota</taxon>
        <taxon>Discoba</taxon>
        <taxon>Euglenozoa</taxon>
        <taxon>Kinetoplastea</taxon>
        <taxon>Metakinetoplastina</taxon>
        <taxon>Eubodonida</taxon>
        <taxon>Bodonidae</taxon>
        <taxon>Bodo</taxon>
    </lineage>
</organism>
<gene>
    <name evidence="3" type="ORF">BSAL_85550</name>
</gene>
<accession>A0A0S4KFB1</accession>
<feature type="region of interest" description="Disordered" evidence="1">
    <location>
        <begin position="1"/>
        <end position="23"/>
    </location>
</feature>